<dbReference type="HOGENOM" id="CLU_2451546_0_0_4"/>
<sequence length="89" mass="10237">MKTSNLPEIGQGITWTGAVGSFVGAIKSIDLLTVVGALVAVGGFLMNWHYSRQRNERERREDERKEEVHRLEMQKRELELKKQQGECHE</sequence>
<dbReference type="InterPro" id="IPR032124">
    <property type="entry name" value="Phage_F116_holin"/>
</dbReference>
<evidence type="ECO:0000256" key="1">
    <source>
        <dbReference type="SAM" id="Phobius"/>
    </source>
</evidence>
<evidence type="ECO:0000313" key="2">
    <source>
        <dbReference type="EMBL" id="EGF11138.1"/>
    </source>
</evidence>
<accession>F2BBQ9</accession>
<name>F2BBQ9_9NEIS</name>
<proteinExistence type="predicted"/>
<keyword evidence="3" id="KW-1185">Reference proteome</keyword>
<keyword evidence="1" id="KW-0812">Transmembrane</keyword>
<dbReference type="Pfam" id="PF16082">
    <property type="entry name" value="Phage_holin_2_4"/>
    <property type="match status" value="1"/>
</dbReference>
<dbReference type="EMBL" id="AFAY01000023">
    <property type="protein sequence ID" value="EGF11138.1"/>
    <property type="molecule type" value="Genomic_DNA"/>
</dbReference>
<gene>
    <name evidence="2" type="ORF">HMPREF9123_1164</name>
</gene>
<dbReference type="RefSeq" id="WP_007342173.1">
    <property type="nucleotide sequence ID" value="NZ_GL878494.1"/>
</dbReference>
<protein>
    <recommendedName>
        <fullName evidence="4">Holin</fullName>
    </recommendedName>
</protein>
<dbReference type="OrthoDB" id="9969012at2"/>
<evidence type="ECO:0008006" key="4">
    <source>
        <dbReference type="Google" id="ProtNLM"/>
    </source>
</evidence>
<dbReference type="AlphaFoldDB" id="F2BBQ9"/>
<keyword evidence="1" id="KW-0472">Membrane</keyword>
<organism evidence="2 3">
    <name type="scientific">Neisseria bacilliformis ATCC BAA-1200</name>
    <dbReference type="NCBI Taxonomy" id="888742"/>
    <lineage>
        <taxon>Bacteria</taxon>
        <taxon>Pseudomonadati</taxon>
        <taxon>Pseudomonadota</taxon>
        <taxon>Betaproteobacteria</taxon>
        <taxon>Neisseriales</taxon>
        <taxon>Neisseriaceae</taxon>
        <taxon>Neisseria</taxon>
    </lineage>
</organism>
<keyword evidence="1" id="KW-1133">Transmembrane helix</keyword>
<dbReference type="Proteomes" id="UP000004105">
    <property type="component" value="Unassembled WGS sequence"/>
</dbReference>
<comment type="caution">
    <text evidence="2">The sequence shown here is derived from an EMBL/GenBank/DDBJ whole genome shotgun (WGS) entry which is preliminary data.</text>
</comment>
<reference evidence="2 3" key="1">
    <citation type="submission" date="2011-02" db="EMBL/GenBank/DDBJ databases">
        <authorList>
            <person name="Muzny D."/>
            <person name="Qin X."/>
            <person name="Deng J."/>
            <person name="Jiang H."/>
            <person name="Liu Y."/>
            <person name="Qu J."/>
            <person name="Song X.-Z."/>
            <person name="Zhang L."/>
            <person name="Thornton R."/>
            <person name="Coyle M."/>
            <person name="Francisco L."/>
            <person name="Jackson L."/>
            <person name="Javaid M."/>
            <person name="Korchina V."/>
            <person name="Kovar C."/>
            <person name="Mata R."/>
            <person name="Mathew T."/>
            <person name="Ngo R."/>
            <person name="Nguyen L."/>
            <person name="Nguyen N."/>
            <person name="Okwuonu G."/>
            <person name="Ongeri F."/>
            <person name="Pham C."/>
            <person name="Simmons D."/>
            <person name="Wilczek-Boney K."/>
            <person name="Hale W."/>
            <person name="Jakkamsetti A."/>
            <person name="Pham P."/>
            <person name="Ruth R."/>
            <person name="San Lucas F."/>
            <person name="Warren J."/>
            <person name="Zhang J."/>
            <person name="Zhao Z."/>
            <person name="Zhou C."/>
            <person name="Zhu D."/>
            <person name="Lee S."/>
            <person name="Bess C."/>
            <person name="Blankenburg K."/>
            <person name="Forbes L."/>
            <person name="Fu Q."/>
            <person name="Gubbala S."/>
            <person name="Hirani K."/>
            <person name="Jayaseelan J.C."/>
            <person name="Lara F."/>
            <person name="Munidasa M."/>
            <person name="Palculict T."/>
            <person name="Patil S."/>
            <person name="Pu L.-L."/>
            <person name="Saada N."/>
            <person name="Tang L."/>
            <person name="Weissenberger G."/>
            <person name="Zhu Y."/>
            <person name="Hemphill L."/>
            <person name="Shang Y."/>
            <person name="Youmans B."/>
            <person name="Ayvaz T."/>
            <person name="Ross M."/>
            <person name="Santibanez J."/>
            <person name="Aqrawi P."/>
            <person name="Gross S."/>
            <person name="Joshi V."/>
            <person name="Fowler G."/>
            <person name="Nazareth L."/>
            <person name="Reid J."/>
            <person name="Worley K."/>
            <person name="Petrosino J."/>
            <person name="Highlander S."/>
            <person name="Gibbs R."/>
        </authorList>
    </citation>
    <scope>NUCLEOTIDE SEQUENCE [LARGE SCALE GENOMIC DNA]</scope>
    <source>
        <strain evidence="2 3">ATCC BAA-1200</strain>
    </source>
</reference>
<feature type="transmembrane region" description="Helical" evidence="1">
    <location>
        <begin position="31"/>
        <end position="50"/>
    </location>
</feature>
<evidence type="ECO:0000313" key="3">
    <source>
        <dbReference type="Proteomes" id="UP000004105"/>
    </source>
</evidence>